<reference evidence="1 2" key="1">
    <citation type="journal article" date="2024" name="Proc. Natl. Acad. Sci. U.S.A.">
        <title>The genetic regulatory architecture and epigenomic basis for age-related changes in rattlesnake venom.</title>
        <authorList>
            <person name="Hogan M.P."/>
            <person name="Holding M.L."/>
            <person name="Nystrom G.S."/>
            <person name="Colston T.J."/>
            <person name="Bartlett D.A."/>
            <person name="Mason A.J."/>
            <person name="Ellsworth S.A."/>
            <person name="Rautsaw R.M."/>
            <person name="Lawrence K.C."/>
            <person name="Strickland J.L."/>
            <person name="He B."/>
            <person name="Fraser P."/>
            <person name="Margres M.J."/>
            <person name="Gilbert D.M."/>
            <person name="Gibbs H.L."/>
            <person name="Parkinson C.L."/>
            <person name="Rokyta D.R."/>
        </authorList>
    </citation>
    <scope>NUCLEOTIDE SEQUENCE [LARGE SCALE GENOMIC DNA]</scope>
    <source>
        <strain evidence="1">DRR0105</strain>
    </source>
</reference>
<gene>
    <name evidence="1" type="ORF">NXF25_019136</name>
</gene>
<protein>
    <submittedName>
        <fullName evidence="1">Uncharacterized protein</fullName>
    </submittedName>
</protein>
<organism evidence="1 2">
    <name type="scientific">Crotalus adamanteus</name>
    <name type="common">Eastern diamondback rattlesnake</name>
    <dbReference type="NCBI Taxonomy" id="8729"/>
    <lineage>
        <taxon>Eukaryota</taxon>
        <taxon>Metazoa</taxon>
        <taxon>Chordata</taxon>
        <taxon>Craniata</taxon>
        <taxon>Vertebrata</taxon>
        <taxon>Euteleostomi</taxon>
        <taxon>Lepidosauria</taxon>
        <taxon>Squamata</taxon>
        <taxon>Bifurcata</taxon>
        <taxon>Unidentata</taxon>
        <taxon>Episquamata</taxon>
        <taxon>Toxicofera</taxon>
        <taxon>Serpentes</taxon>
        <taxon>Colubroidea</taxon>
        <taxon>Viperidae</taxon>
        <taxon>Crotalinae</taxon>
        <taxon>Crotalus</taxon>
    </lineage>
</organism>
<comment type="caution">
    <text evidence="1">The sequence shown here is derived from an EMBL/GenBank/DDBJ whole genome shotgun (WGS) entry which is preliminary data.</text>
</comment>
<dbReference type="Proteomes" id="UP001474421">
    <property type="component" value="Unassembled WGS sequence"/>
</dbReference>
<name>A0AAW1B1C7_CROAD</name>
<dbReference type="EMBL" id="JAOTOJ010000009">
    <property type="protein sequence ID" value="KAK9395775.1"/>
    <property type="molecule type" value="Genomic_DNA"/>
</dbReference>
<evidence type="ECO:0000313" key="1">
    <source>
        <dbReference type="EMBL" id="KAK9395775.1"/>
    </source>
</evidence>
<keyword evidence="2" id="KW-1185">Reference proteome</keyword>
<dbReference type="AlphaFoldDB" id="A0AAW1B1C7"/>
<accession>A0AAW1B1C7</accession>
<sequence length="55" mass="6016">MAPLRCQAGSLGCLSFSQMGRWAISRLGHWAASQLGHLTVGPSLTSLFKEFKFSF</sequence>
<evidence type="ECO:0000313" key="2">
    <source>
        <dbReference type="Proteomes" id="UP001474421"/>
    </source>
</evidence>
<proteinExistence type="predicted"/>